<feature type="region of interest" description="Disordered" evidence="2">
    <location>
        <begin position="53"/>
        <end position="73"/>
    </location>
</feature>
<comment type="caution">
    <text evidence="3">The sequence shown here is derived from an EMBL/GenBank/DDBJ whole genome shotgun (WGS) entry which is preliminary data.</text>
</comment>
<name>A0ABP1S9L3_9HEXA</name>
<evidence type="ECO:0000256" key="2">
    <source>
        <dbReference type="SAM" id="MobiDB-lite"/>
    </source>
</evidence>
<protein>
    <submittedName>
        <fullName evidence="3">Uncharacterized protein</fullName>
    </submittedName>
</protein>
<proteinExistence type="predicted"/>
<evidence type="ECO:0000256" key="1">
    <source>
        <dbReference type="SAM" id="Coils"/>
    </source>
</evidence>
<dbReference type="Proteomes" id="UP001642540">
    <property type="component" value="Unassembled WGS sequence"/>
</dbReference>
<organism evidence="3 4">
    <name type="scientific">Orchesella dallaii</name>
    <dbReference type="NCBI Taxonomy" id="48710"/>
    <lineage>
        <taxon>Eukaryota</taxon>
        <taxon>Metazoa</taxon>
        <taxon>Ecdysozoa</taxon>
        <taxon>Arthropoda</taxon>
        <taxon>Hexapoda</taxon>
        <taxon>Collembola</taxon>
        <taxon>Entomobryomorpha</taxon>
        <taxon>Entomobryoidea</taxon>
        <taxon>Orchesellidae</taxon>
        <taxon>Orchesellinae</taxon>
        <taxon>Orchesella</taxon>
    </lineage>
</organism>
<evidence type="ECO:0000313" key="3">
    <source>
        <dbReference type="EMBL" id="CAL8147440.1"/>
    </source>
</evidence>
<accession>A0ABP1S9L3</accession>
<sequence>MPYFTRQTTQNGALLDDLIQESLEATSDMQSLPTRPVVVSAPGDEIPAEWLIRDDGQSRATGQSENGESDRNSLVTIRDNVSHRSRCTSSSVKTTKSMKMRREFEKAKALDVIERQKEDLLKRQLERDFQQKQEEILRLQLSRKEALVNAHFDLAEEEEEEDGQSVETLENVQPYVTNPLNGFVKIPETEKVADWLRSSTAQEPRSSTCMDFSTPPTAVPENSNMPYQSMDNLTKAITSALTLASSQKVPEDMKWEGNALRAAKVVMIWEPVEDLKKCELKIDGYSLNSMELALVA</sequence>
<feature type="region of interest" description="Disordered" evidence="2">
    <location>
        <begin position="199"/>
        <end position="222"/>
    </location>
</feature>
<evidence type="ECO:0000313" key="4">
    <source>
        <dbReference type="Proteomes" id="UP001642540"/>
    </source>
</evidence>
<dbReference type="EMBL" id="CAXLJM020000165">
    <property type="protein sequence ID" value="CAL8147440.1"/>
    <property type="molecule type" value="Genomic_DNA"/>
</dbReference>
<feature type="coiled-coil region" evidence="1">
    <location>
        <begin position="115"/>
        <end position="142"/>
    </location>
</feature>
<reference evidence="3 4" key="1">
    <citation type="submission" date="2024-08" db="EMBL/GenBank/DDBJ databases">
        <authorList>
            <person name="Cucini C."/>
            <person name="Frati F."/>
        </authorList>
    </citation>
    <scope>NUCLEOTIDE SEQUENCE [LARGE SCALE GENOMIC DNA]</scope>
</reference>
<gene>
    <name evidence="3" type="ORF">ODALV1_LOCUS31142</name>
</gene>
<keyword evidence="1" id="KW-0175">Coiled coil</keyword>
<keyword evidence="4" id="KW-1185">Reference proteome</keyword>